<dbReference type="EMBL" id="BMNG01000005">
    <property type="protein sequence ID" value="GGO42473.1"/>
    <property type="molecule type" value="Genomic_DNA"/>
</dbReference>
<sequence>MKRGNAAEVAALAAAVGTVLVGGCGSGKTPQGHEQRLLKSAGVTRFRITYTKDIWEATKPYDDLTEVTVTRRKGKVYTYELTGSELVEYLRELERDAYGPEWGRGINEQEAKRMYDVISPMVDAIRPNPGPDTRVPAVTLDDAVPSAPSGKPA</sequence>
<feature type="region of interest" description="Disordered" evidence="1">
    <location>
        <begin position="125"/>
        <end position="153"/>
    </location>
</feature>
<evidence type="ECO:0000313" key="2">
    <source>
        <dbReference type="EMBL" id="GGO42473.1"/>
    </source>
</evidence>
<name>A0ABQ2LSB9_9ACTN</name>
<accession>A0ABQ2LSB9</accession>
<evidence type="ECO:0000313" key="3">
    <source>
        <dbReference type="Proteomes" id="UP000656881"/>
    </source>
</evidence>
<reference evidence="3" key="1">
    <citation type="journal article" date="2019" name="Int. J. Syst. Evol. Microbiol.">
        <title>The Global Catalogue of Microorganisms (GCM) 10K type strain sequencing project: providing services to taxonomists for standard genome sequencing and annotation.</title>
        <authorList>
            <consortium name="The Broad Institute Genomics Platform"/>
            <consortium name="The Broad Institute Genome Sequencing Center for Infectious Disease"/>
            <person name="Wu L."/>
            <person name="Ma J."/>
        </authorList>
    </citation>
    <scope>NUCLEOTIDE SEQUENCE [LARGE SCALE GENOMIC DNA]</scope>
    <source>
        <strain evidence="3">CGMCC 4.7349</strain>
    </source>
</reference>
<gene>
    <name evidence="2" type="ORF">GCM10012286_24010</name>
</gene>
<evidence type="ECO:0008006" key="4">
    <source>
        <dbReference type="Google" id="ProtNLM"/>
    </source>
</evidence>
<evidence type="ECO:0000256" key="1">
    <source>
        <dbReference type="SAM" id="MobiDB-lite"/>
    </source>
</evidence>
<keyword evidence="3" id="KW-1185">Reference proteome</keyword>
<comment type="caution">
    <text evidence="2">The sequence shown here is derived from an EMBL/GenBank/DDBJ whole genome shotgun (WGS) entry which is preliminary data.</text>
</comment>
<organism evidence="2 3">
    <name type="scientific">Streptomyces lasiicapitis</name>
    <dbReference type="NCBI Taxonomy" id="1923961"/>
    <lineage>
        <taxon>Bacteria</taxon>
        <taxon>Bacillati</taxon>
        <taxon>Actinomycetota</taxon>
        <taxon>Actinomycetes</taxon>
        <taxon>Kitasatosporales</taxon>
        <taxon>Streptomycetaceae</taxon>
        <taxon>Streptomyces</taxon>
    </lineage>
</organism>
<proteinExistence type="predicted"/>
<dbReference type="Proteomes" id="UP000656881">
    <property type="component" value="Unassembled WGS sequence"/>
</dbReference>
<dbReference type="PROSITE" id="PS51257">
    <property type="entry name" value="PROKAR_LIPOPROTEIN"/>
    <property type="match status" value="1"/>
</dbReference>
<protein>
    <recommendedName>
        <fullName evidence="4">Lipoprotein</fullName>
    </recommendedName>
</protein>